<dbReference type="InterPro" id="IPR020821">
    <property type="entry name" value="ENPP1-3/EXOG-like_nuc-like"/>
</dbReference>
<dbReference type="InterPro" id="IPR039015">
    <property type="entry name" value="ENDOD1"/>
</dbReference>
<dbReference type="InterPro" id="IPR044929">
    <property type="entry name" value="DNA/RNA_non-sp_Endonuclease_sf"/>
</dbReference>
<evidence type="ECO:0000313" key="4">
    <source>
        <dbReference type="Ensembl" id="ENSEEEP00000032596.2"/>
    </source>
</evidence>
<dbReference type="InterPro" id="IPR001604">
    <property type="entry name" value="Endo_G_ENPP1-like_dom"/>
</dbReference>
<evidence type="ECO:0000313" key="5">
    <source>
        <dbReference type="Proteomes" id="UP000314983"/>
    </source>
</evidence>
<dbReference type="Proteomes" id="UP000314983">
    <property type="component" value="Chromosome 19"/>
</dbReference>
<reference evidence="4" key="5">
    <citation type="submission" date="2025-09" db="UniProtKB">
        <authorList>
            <consortium name="Ensembl"/>
        </authorList>
    </citation>
    <scope>IDENTIFICATION</scope>
</reference>
<reference evidence="4" key="4">
    <citation type="submission" date="2025-08" db="UniProtKB">
        <authorList>
            <consortium name="Ensembl"/>
        </authorList>
    </citation>
    <scope>IDENTIFICATION</scope>
</reference>
<organism evidence="4 5">
    <name type="scientific">Electrophorus electricus</name>
    <name type="common">Electric eel</name>
    <name type="synonym">Gymnotus electricus</name>
    <dbReference type="NCBI Taxonomy" id="8005"/>
    <lineage>
        <taxon>Eukaryota</taxon>
        <taxon>Metazoa</taxon>
        <taxon>Chordata</taxon>
        <taxon>Craniata</taxon>
        <taxon>Vertebrata</taxon>
        <taxon>Euteleostomi</taxon>
        <taxon>Actinopterygii</taxon>
        <taxon>Neopterygii</taxon>
        <taxon>Teleostei</taxon>
        <taxon>Ostariophysi</taxon>
        <taxon>Gymnotiformes</taxon>
        <taxon>Gymnotoidei</taxon>
        <taxon>Gymnotidae</taxon>
        <taxon>Electrophorus</taxon>
    </lineage>
</organism>
<dbReference type="PANTHER" id="PTHR21472:SF16">
    <property type="entry name" value="ENDONUCLEASE DOMAIN-CONTAINING 1 PROTEIN-LIKE"/>
    <property type="match status" value="1"/>
</dbReference>
<reference evidence="5" key="1">
    <citation type="journal article" date="2014" name="Science">
        <title>Nonhuman genetics. Genomic basis for the convergent evolution of electric organs.</title>
        <authorList>
            <person name="Gallant J.R."/>
            <person name="Traeger L.L."/>
            <person name="Volkening J.D."/>
            <person name="Moffett H."/>
            <person name="Chen P.H."/>
            <person name="Novina C.D."/>
            <person name="Phillips G.N.Jr."/>
            <person name="Anand R."/>
            <person name="Wells G.B."/>
            <person name="Pinch M."/>
            <person name="Guth R."/>
            <person name="Unguez G.A."/>
            <person name="Albert J.S."/>
            <person name="Zakon H.H."/>
            <person name="Samanta M.P."/>
            <person name="Sussman M.R."/>
        </authorList>
    </citation>
    <scope>NUCLEOTIDE SEQUENCE [LARGE SCALE GENOMIC DNA]</scope>
</reference>
<dbReference type="PANTHER" id="PTHR21472">
    <property type="entry name" value="ENDONUCLEASE DOMAIN-CONTAINING 1 PROTEIN ENDOD1"/>
    <property type="match status" value="1"/>
</dbReference>
<dbReference type="AlphaFoldDB" id="A0A4W4G892"/>
<reference evidence="4" key="3">
    <citation type="submission" date="2020-05" db="EMBL/GenBank/DDBJ databases">
        <title>Electrophorus electricus (electric eel) genome, fEleEle1, primary haplotype.</title>
        <authorList>
            <person name="Myers G."/>
            <person name="Meyer A."/>
            <person name="Fedrigo O."/>
            <person name="Formenti G."/>
            <person name="Rhie A."/>
            <person name="Tracey A."/>
            <person name="Sims Y."/>
            <person name="Jarvis E.D."/>
        </authorList>
    </citation>
    <scope>NUCLEOTIDE SEQUENCE [LARGE SCALE GENOMIC DNA]</scope>
</reference>
<dbReference type="Gene3D" id="3.40.570.10">
    <property type="entry name" value="Extracellular Endonuclease, subunit A"/>
    <property type="match status" value="1"/>
</dbReference>
<dbReference type="SUPFAM" id="SSF54060">
    <property type="entry name" value="His-Me finger endonucleases"/>
    <property type="match status" value="1"/>
</dbReference>
<proteinExistence type="predicted"/>
<dbReference type="SMART" id="SM00477">
    <property type="entry name" value="NUC"/>
    <property type="match status" value="1"/>
</dbReference>
<protein>
    <submittedName>
        <fullName evidence="4">Si:dkey-85k7.11</fullName>
    </submittedName>
</protein>
<accession>A0A4W4G892</accession>
<dbReference type="SMART" id="SM00892">
    <property type="entry name" value="Endonuclease_NS"/>
    <property type="match status" value="1"/>
</dbReference>
<dbReference type="Pfam" id="PF01223">
    <property type="entry name" value="Endonuclease_NS"/>
    <property type="match status" value="1"/>
</dbReference>
<keyword evidence="5" id="KW-1185">Reference proteome</keyword>
<keyword evidence="1" id="KW-0732">Signal</keyword>
<evidence type="ECO:0000259" key="2">
    <source>
        <dbReference type="SMART" id="SM00477"/>
    </source>
</evidence>
<evidence type="ECO:0000259" key="3">
    <source>
        <dbReference type="SMART" id="SM00892"/>
    </source>
</evidence>
<name>A0A4W4G892_ELEEL</name>
<evidence type="ECO:0000256" key="1">
    <source>
        <dbReference type="SAM" id="SignalP"/>
    </source>
</evidence>
<dbReference type="GeneTree" id="ENSGT01030000234592"/>
<sequence>MSPTNVICLLSFFLLAGLRVAGASASDSFKECRQFLYMRTPPAGIQGTNMKRICQRYGDKPRYATLYDSSHGQGRMDTPWMYEPQLATVEDSPNMQILPPSGKLDPLLEESQALLEDYFDAAAYERGALNPDQHQAESQDKAATYTLTNVVPQITDFTKGSWEAYIDRVRRRLNNFCRGVAYMVTGVTISGVTIRRGGQDRLAVPKHLWSAYCCPRYERNSPYEVRYMFPSYGAYGLNDMMDHDVVEVPLRTLENFLQSQTGTDRNVSIFLKGCISENTFKRKKR</sequence>
<dbReference type="GO" id="GO:0046872">
    <property type="term" value="F:metal ion binding"/>
    <property type="evidence" value="ECO:0007669"/>
    <property type="project" value="InterPro"/>
</dbReference>
<dbReference type="GO" id="GO:0003676">
    <property type="term" value="F:nucleic acid binding"/>
    <property type="evidence" value="ECO:0007669"/>
    <property type="project" value="InterPro"/>
</dbReference>
<feature type="domain" description="ENPP1-3/EXOG-like endonuclease/phosphodiesterase" evidence="2">
    <location>
        <begin position="60"/>
        <end position="263"/>
    </location>
</feature>
<feature type="chain" id="PRO_5044257399" evidence="1">
    <location>
        <begin position="24"/>
        <end position="285"/>
    </location>
</feature>
<feature type="signal peptide" evidence="1">
    <location>
        <begin position="1"/>
        <end position="23"/>
    </location>
</feature>
<reference evidence="5" key="2">
    <citation type="journal article" date="2017" name="Sci. Adv.">
        <title>A tail of two voltages: Proteomic comparison of the three electric organs of the electric eel.</title>
        <authorList>
            <person name="Traeger L.L."/>
            <person name="Sabat G."/>
            <person name="Barrett-Wilt G.A."/>
            <person name="Wells G.B."/>
            <person name="Sussman M.R."/>
        </authorList>
    </citation>
    <scope>NUCLEOTIDE SEQUENCE [LARGE SCALE GENOMIC DNA]</scope>
</reference>
<dbReference type="Ensembl" id="ENSEEET00000032986.2">
    <property type="protein sequence ID" value="ENSEEEP00000032596.2"/>
    <property type="gene ID" value="ENSEEEG00000015537.2"/>
</dbReference>
<dbReference type="GO" id="GO:0016787">
    <property type="term" value="F:hydrolase activity"/>
    <property type="evidence" value="ECO:0007669"/>
    <property type="project" value="InterPro"/>
</dbReference>
<feature type="domain" description="DNA/RNA non-specific endonuclease/pyrophosphatase/phosphodiesterase" evidence="3">
    <location>
        <begin position="59"/>
        <end position="263"/>
    </location>
</feature>
<dbReference type="InterPro" id="IPR044925">
    <property type="entry name" value="His-Me_finger_sf"/>
</dbReference>